<accession>A0A1C6XDS7</accession>
<gene>
    <name evidence="3" type="ORF">PCHDS_000066400</name>
</gene>
<organism evidence="3 4">
    <name type="scientific">Plasmodium chabaudi adami</name>
    <dbReference type="NCBI Taxonomy" id="5826"/>
    <lineage>
        <taxon>Eukaryota</taxon>
        <taxon>Sar</taxon>
        <taxon>Alveolata</taxon>
        <taxon>Apicomplexa</taxon>
        <taxon>Aconoidasida</taxon>
        <taxon>Haemosporida</taxon>
        <taxon>Plasmodiidae</taxon>
        <taxon>Plasmodium</taxon>
        <taxon>Plasmodium (Vinckeia)</taxon>
    </lineage>
</organism>
<feature type="compositionally biased region" description="Low complexity" evidence="1">
    <location>
        <begin position="326"/>
        <end position="348"/>
    </location>
</feature>
<dbReference type="EMBL" id="LT608184">
    <property type="protein sequence ID" value="SCM02005.1"/>
    <property type="molecule type" value="Genomic_DNA"/>
</dbReference>
<feature type="region of interest" description="Disordered" evidence="1">
    <location>
        <begin position="304"/>
        <end position="376"/>
    </location>
</feature>
<protein>
    <submittedName>
        <fullName evidence="3">GTPase-activating protein, putative</fullName>
    </submittedName>
</protein>
<name>A0A1C6XDS7_PLACE</name>
<dbReference type="Pfam" id="PF00566">
    <property type="entry name" value="RabGAP-TBC"/>
    <property type="match status" value="1"/>
</dbReference>
<dbReference type="InterPro" id="IPR035969">
    <property type="entry name" value="Rab-GAP_TBC_sf"/>
</dbReference>
<feature type="domain" description="Rab-GAP TBC" evidence="2">
    <location>
        <begin position="1"/>
        <end position="202"/>
    </location>
</feature>
<sequence>MITSKKFWDDEKDAPILKRNSNFISKDNHEDACKRAGQFYNIMLKYIKDDINVEAKNECTDKEILRIIRLDAERTFTNEENRTLLIEVLKSIYPIVNDYHQGMSFVSSFLLLFLKPKEVTKIVIGLHKHYLQGYFKAMPKAYVRDSRVFLSILNKFHSNLYEHIEKLITPEAFVSKWFIGLNVHVLTFESLMLFFEELLKEGEIFLFKYSISLCKSLEKEIMKTKDVSKLLALLRLDASIIPNDYKQSKSDKPGEFFINIIKNASKVDMTDIDLDKLRDEASEQMRIEEERRKKFEMERSLSDDEIMFSDEIEDEENDKDSDSGKSSKSSGSGKSSKSSENGKSSESGKSSKNEKGNGSAARDDKEDKIEKRECDI</sequence>
<dbReference type="SMART" id="SM00164">
    <property type="entry name" value="TBC"/>
    <property type="match status" value="1"/>
</dbReference>
<proteinExistence type="predicted"/>
<dbReference type="GO" id="GO:0005096">
    <property type="term" value="F:GTPase activator activity"/>
    <property type="evidence" value="ECO:0007669"/>
    <property type="project" value="TreeGrafter"/>
</dbReference>
<dbReference type="AlphaFoldDB" id="A0A1C6XDS7"/>
<dbReference type="InterPro" id="IPR000195">
    <property type="entry name" value="Rab-GAP-TBC_dom"/>
</dbReference>
<feature type="compositionally biased region" description="Basic and acidic residues" evidence="1">
    <location>
        <begin position="349"/>
        <end position="376"/>
    </location>
</feature>
<dbReference type="Proteomes" id="UP000507536">
    <property type="component" value="Chromosome 4"/>
</dbReference>
<dbReference type="PROSITE" id="PS50086">
    <property type="entry name" value="TBC_RABGAP"/>
    <property type="match status" value="1"/>
</dbReference>
<dbReference type="GO" id="GO:0031267">
    <property type="term" value="F:small GTPase binding"/>
    <property type="evidence" value="ECO:0007669"/>
    <property type="project" value="TreeGrafter"/>
</dbReference>
<evidence type="ECO:0000313" key="4">
    <source>
        <dbReference type="Proteomes" id="UP000507536"/>
    </source>
</evidence>
<reference evidence="3 4" key="1">
    <citation type="submission" date="2016-08" db="EMBL/GenBank/DDBJ databases">
        <authorList>
            <consortium name="Pathogen Informatics"/>
        </authorList>
    </citation>
    <scope>NUCLEOTIDE SEQUENCE [LARGE SCALE GENOMIC DNA]</scope>
    <source>
        <strain evidence="3 4">DS</strain>
    </source>
</reference>
<dbReference type="PANTHER" id="PTHR47219">
    <property type="entry name" value="RAB GTPASE-ACTIVATING PROTEIN 1-LIKE"/>
    <property type="match status" value="1"/>
</dbReference>
<dbReference type="PANTHER" id="PTHR47219:SF9">
    <property type="entry name" value="GTPASE ACTIVATING PROTEIN AND CENTROSOME-ASSOCIATED, ISOFORM B"/>
    <property type="match status" value="1"/>
</dbReference>
<evidence type="ECO:0000259" key="2">
    <source>
        <dbReference type="PROSITE" id="PS50086"/>
    </source>
</evidence>
<dbReference type="SUPFAM" id="SSF47923">
    <property type="entry name" value="Ypt/Rab-GAP domain of gyp1p"/>
    <property type="match status" value="2"/>
</dbReference>
<evidence type="ECO:0000256" key="1">
    <source>
        <dbReference type="SAM" id="MobiDB-lite"/>
    </source>
</evidence>
<feature type="compositionally biased region" description="Acidic residues" evidence="1">
    <location>
        <begin position="304"/>
        <end position="319"/>
    </location>
</feature>
<evidence type="ECO:0000313" key="3">
    <source>
        <dbReference type="EMBL" id="SCM02005.1"/>
    </source>
</evidence>
<dbReference type="InterPro" id="IPR050302">
    <property type="entry name" value="Rab_GAP_TBC_domain"/>
</dbReference>
<dbReference type="Gene3D" id="1.10.472.80">
    <property type="entry name" value="Ypt/Rab-GAP domain of gyp1p, domain 3"/>
    <property type="match status" value="1"/>
</dbReference>